<proteinExistence type="predicted"/>
<accession>A0A0F9KIN5</accession>
<organism evidence="1">
    <name type="scientific">marine sediment metagenome</name>
    <dbReference type="NCBI Taxonomy" id="412755"/>
    <lineage>
        <taxon>unclassified sequences</taxon>
        <taxon>metagenomes</taxon>
        <taxon>ecological metagenomes</taxon>
    </lineage>
</organism>
<gene>
    <name evidence="1" type="ORF">LCGC14_1326190</name>
</gene>
<comment type="caution">
    <text evidence="1">The sequence shown here is derived from an EMBL/GenBank/DDBJ whole genome shotgun (WGS) entry which is preliminary data.</text>
</comment>
<protein>
    <submittedName>
        <fullName evidence="1">Uncharacterized protein</fullName>
    </submittedName>
</protein>
<name>A0A0F9KIN5_9ZZZZ</name>
<sequence>MQLRGEVVTDILYSDLNTCLRDVSEACGFSDSALYVQAQRTIEGGENTRKAMEEYSMGSWEV</sequence>
<dbReference type="EMBL" id="LAZR01007963">
    <property type="protein sequence ID" value="KKM81803.1"/>
    <property type="molecule type" value="Genomic_DNA"/>
</dbReference>
<reference evidence="1" key="1">
    <citation type="journal article" date="2015" name="Nature">
        <title>Complex archaea that bridge the gap between prokaryotes and eukaryotes.</title>
        <authorList>
            <person name="Spang A."/>
            <person name="Saw J.H."/>
            <person name="Jorgensen S.L."/>
            <person name="Zaremba-Niedzwiedzka K."/>
            <person name="Martijn J."/>
            <person name="Lind A.E."/>
            <person name="van Eijk R."/>
            <person name="Schleper C."/>
            <person name="Guy L."/>
            <person name="Ettema T.J."/>
        </authorList>
    </citation>
    <scope>NUCLEOTIDE SEQUENCE</scope>
</reference>
<dbReference type="AlphaFoldDB" id="A0A0F9KIN5"/>
<evidence type="ECO:0000313" key="1">
    <source>
        <dbReference type="EMBL" id="KKM81803.1"/>
    </source>
</evidence>